<dbReference type="Proteomes" id="UP000887566">
    <property type="component" value="Unplaced"/>
</dbReference>
<dbReference type="PANTHER" id="PTHR45695:SF23">
    <property type="entry name" value="GALANIN-LIKE G-PROTEIN COUPLED RECEPTOR NPR-9"/>
    <property type="match status" value="1"/>
</dbReference>
<keyword evidence="10 11" id="KW-0807">Transducer</keyword>
<evidence type="ECO:0000313" key="14">
    <source>
        <dbReference type="Proteomes" id="UP000887566"/>
    </source>
</evidence>
<evidence type="ECO:0000256" key="4">
    <source>
        <dbReference type="ARBA" id="ARBA00022989"/>
    </source>
</evidence>
<comment type="similarity">
    <text evidence="11">Belongs to the G-protein coupled receptor 1 family.</text>
</comment>
<keyword evidence="5 11" id="KW-0297">G-protein coupled receptor</keyword>
<keyword evidence="2" id="KW-1003">Cell membrane</keyword>
<feature type="transmembrane region" description="Helical" evidence="12">
    <location>
        <begin position="197"/>
        <end position="219"/>
    </location>
</feature>
<keyword evidence="9" id="KW-0325">Glycoprotein</keyword>
<evidence type="ECO:0000256" key="6">
    <source>
        <dbReference type="ARBA" id="ARBA00023136"/>
    </source>
</evidence>
<evidence type="ECO:0000313" key="15">
    <source>
        <dbReference type="WBParaSite" id="PSAMB.scaffold135size73867.g2546.t1"/>
    </source>
</evidence>
<evidence type="ECO:0000256" key="8">
    <source>
        <dbReference type="ARBA" id="ARBA00023170"/>
    </source>
</evidence>
<dbReference type="InterPro" id="IPR000276">
    <property type="entry name" value="GPCR_Rhodpsn"/>
</dbReference>
<keyword evidence="4 12" id="KW-1133">Transmembrane helix</keyword>
<dbReference type="AlphaFoldDB" id="A0A914V0I5"/>
<reference evidence="15" key="1">
    <citation type="submission" date="2022-11" db="UniProtKB">
        <authorList>
            <consortium name="WormBaseParasite"/>
        </authorList>
    </citation>
    <scope>IDENTIFICATION</scope>
</reference>
<dbReference type="InterPro" id="IPR017452">
    <property type="entry name" value="GPCR_Rhodpsn_7TM"/>
</dbReference>
<name>A0A914V0I5_9BILA</name>
<feature type="transmembrane region" description="Helical" evidence="12">
    <location>
        <begin position="250"/>
        <end position="267"/>
    </location>
</feature>
<dbReference type="SMART" id="SM01381">
    <property type="entry name" value="7TM_GPCR_Srsx"/>
    <property type="match status" value="1"/>
</dbReference>
<evidence type="ECO:0000256" key="10">
    <source>
        <dbReference type="ARBA" id="ARBA00023224"/>
    </source>
</evidence>
<feature type="transmembrane region" description="Helical" evidence="12">
    <location>
        <begin position="141"/>
        <end position="162"/>
    </location>
</feature>
<feature type="transmembrane region" description="Helical" evidence="12">
    <location>
        <begin position="62"/>
        <end position="87"/>
    </location>
</feature>
<dbReference type="Pfam" id="PF00001">
    <property type="entry name" value="7tm_1"/>
    <property type="match status" value="1"/>
</dbReference>
<comment type="subcellular location">
    <subcellularLocation>
        <location evidence="1">Cell membrane</location>
        <topology evidence="1">Multi-pass membrane protein</topology>
    </subcellularLocation>
</comment>
<feature type="transmembrane region" description="Helical" evidence="12">
    <location>
        <begin position="287"/>
        <end position="310"/>
    </location>
</feature>
<keyword evidence="3 11" id="KW-0812">Transmembrane</keyword>
<dbReference type="GO" id="GO:0005886">
    <property type="term" value="C:plasma membrane"/>
    <property type="evidence" value="ECO:0007669"/>
    <property type="project" value="UniProtKB-SubCell"/>
</dbReference>
<dbReference type="WBParaSite" id="PSAMB.scaffold135size73867.g2546.t1">
    <property type="protein sequence ID" value="PSAMB.scaffold135size73867.g2546.t1"/>
    <property type="gene ID" value="PSAMB.scaffold135size73867.g2546"/>
</dbReference>
<dbReference type="PRINTS" id="PR00237">
    <property type="entry name" value="GPCRRHODOPSN"/>
</dbReference>
<evidence type="ECO:0000256" key="9">
    <source>
        <dbReference type="ARBA" id="ARBA00023180"/>
    </source>
</evidence>
<evidence type="ECO:0000256" key="5">
    <source>
        <dbReference type="ARBA" id="ARBA00023040"/>
    </source>
</evidence>
<keyword evidence="7" id="KW-1015">Disulfide bond</keyword>
<sequence length="445" mass="50180">MVAAATAANSSNDDGDRWFFDSVPIVLPVIFTVITVVGVLGNLLVIIVFAMNRAMRDSTHTLIINLAFADLAFLICCVPFTAVFYASNVWPFSATWCKVHIYLQYASAFASVWTLAFLSFDRFLAVVYPIRSLAWRSSKNTAGACLLLWVLVLALNSFWLHVYDKFEYEHNGENRTACIYVARFERTATSAEILSQAYGFCVAAFILPLLVTTVLYYFMIRRLWQSPFKNYAEVPAIRRMSAETIRAKKRVTRMIAVVTIVFALSWLPNNLRFVMEAHAYPKSTMSVSVMMFQLFGQVLAYANSCVNPFLYGIMSENFRKGVDNFMRIMIGQTPRHRLRRLTRPCLIETSSFGAQGEMDEANNERNAEGIPFIERRPAPDGVAVGAQTPRIQIYPAEEDVDMGSTENCHLNIIRPHSSLSRRGSYSSIRSIKSVSFSIAEPEEIG</sequence>
<protein>
    <submittedName>
        <fullName evidence="15">G-protein coupled receptors family 1 profile domain-containing protein</fullName>
    </submittedName>
</protein>
<evidence type="ECO:0000259" key="13">
    <source>
        <dbReference type="PROSITE" id="PS50262"/>
    </source>
</evidence>
<evidence type="ECO:0000256" key="12">
    <source>
        <dbReference type="SAM" id="Phobius"/>
    </source>
</evidence>
<dbReference type="GO" id="GO:0004930">
    <property type="term" value="F:G protein-coupled receptor activity"/>
    <property type="evidence" value="ECO:0007669"/>
    <property type="project" value="UniProtKB-KW"/>
</dbReference>
<evidence type="ECO:0000256" key="3">
    <source>
        <dbReference type="ARBA" id="ARBA00022692"/>
    </source>
</evidence>
<dbReference type="SUPFAM" id="SSF81321">
    <property type="entry name" value="Family A G protein-coupled receptor-like"/>
    <property type="match status" value="1"/>
</dbReference>
<feature type="transmembrane region" description="Helical" evidence="12">
    <location>
        <begin position="99"/>
        <end position="120"/>
    </location>
</feature>
<dbReference type="PROSITE" id="PS50262">
    <property type="entry name" value="G_PROTEIN_RECEP_F1_2"/>
    <property type="match status" value="1"/>
</dbReference>
<proteinExistence type="inferred from homology"/>
<keyword evidence="6 12" id="KW-0472">Membrane</keyword>
<dbReference type="Gene3D" id="1.20.1070.10">
    <property type="entry name" value="Rhodopsin 7-helix transmembrane proteins"/>
    <property type="match status" value="1"/>
</dbReference>
<accession>A0A914V0I5</accession>
<evidence type="ECO:0000256" key="1">
    <source>
        <dbReference type="ARBA" id="ARBA00004651"/>
    </source>
</evidence>
<organism evidence="14 15">
    <name type="scientific">Plectus sambesii</name>
    <dbReference type="NCBI Taxonomy" id="2011161"/>
    <lineage>
        <taxon>Eukaryota</taxon>
        <taxon>Metazoa</taxon>
        <taxon>Ecdysozoa</taxon>
        <taxon>Nematoda</taxon>
        <taxon>Chromadorea</taxon>
        <taxon>Plectida</taxon>
        <taxon>Plectina</taxon>
        <taxon>Plectoidea</taxon>
        <taxon>Plectidae</taxon>
        <taxon>Plectus</taxon>
    </lineage>
</organism>
<feature type="domain" description="G-protein coupled receptors family 1 profile" evidence="13">
    <location>
        <begin position="41"/>
        <end position="311"/>
    </location>
</feature>
<dbReference type="PROSITE" id="PS00237">
    <property type="entry name" value="G_PROTEIN_RECEP_F1_1"/>
    <property type="match status" value="1"/>
</dbReference>
<keyword evidence="14" id="KW-1185">Reference proteome</keyword>
<keyword evidence="8 11" id="KW-0675">Receptor</keyword>
<evidence type="ECO:0000256" key="7">
    <source>
        <dbReference type="ARBA" id="ARBA00023157"/>
    </source>
</evidence>
<evidence type="ECO:0000256" key="2">
    <source>
        <dbReference type="ARBA" id="ARBA00022475"/>
    </source>
</evidence>
<evidence type="ECO:0000256" key="11">
    <source>
        <dbReference type="RuleBase" id="RU000688"/>
    </source>
</evidence>
<dbReference type="PANTHER" id="PTHR45695">
    <property type="entry name" value="LEUCOKININ RECEPTOR-RELATED"/>
    <property type="match status" value="1"/>
</dbReference>
<feature type="transmembrane region" description="Helical" evidence="12">
    <location>
        <begin position="25"/>
        <end position="50"/>
    </location>
</feature>